<keyword evidence="1" id="KW-1133">Transmembrane helix</keyword>
<evidence type="ECO:0000313" key="2">
    <source>
        <dbReference type="EMBL" id="CAA9392579.1"/>
    </source>
</evidence>
<reference evidence="2" key="1">
    <citation type="submission" date="2020-02" db="EMBL/GenBank/DDBJ databases">
        <authorList>
            <person name="Meier V. D."/>
        </authorList>
    </citation>
    <scope>NUCLEOTIDE SEQUENCE</scope>
    <source>
        <strain evidence="2">AVDCRST_MAG74</strain>
    </source>
</reference>
<protein>
    <recommendedName>
        <fullName evidence="3">ABC transporter permease</fullName>
    </recommendedName>
</protein>
<feature type="transmembrane region" description="Helical" evidence="1">
    <location>
        <begin position="93"/>
        <end position="115"/>
    </location>
</feature>
<dbReference type="EMBL" id="CADCUR010000089">
    <property type="protein sequence ID" value="CAA9392579.1"/>
    <property type="molecule type" value="Genomic_DNA"/>
</dbReference>
<dbReference type="AlphaFoldDB" id="A0A6J4NU94"/>
<dbReference type="PANTHER" id="PTHR37305">
    <property type="entry name" value="INTEGRAL MEMBRANE PROTEIN-RELATED"/>
    <property type="match status" value="1"/>
</dbReference>
<sequence length="298" mass="33319">MSSTSEIREQSVAANVNSVNVNTRPAASWSLRTRQALAVMRLEIKKNFLSRRAFLLYLIAGLPLVLLSLLALFPPPTDELGTFGEMSMVYAAIYGGLILRTLIFFGCAWVFMNLFRGEVVDRSLHYYFLAPVRREVLVVGKYLSGLLATIVLFSITTVGSMFIYYFWLFPSESARFFFDGAGTSQMLAYLGVTILACIGYGAVFLLVGLFFRNPIIPAGLLYGWEWINFLLPPFLKKISVIHYLHSLVPVPMSEGPFAVLVEPTPAWISVPSLLLFTGVVLFLASRHIRRMEISYAGD</sequence>
<keyword evidence="1" id="KW-0472">Membrane</keyword>
<accession>A0A6J4NU94</accession>
<name>A0A6J4NU94_9BACT</name>
<feature type="transmembrane region" description="Helical" evidence="1">
    <location>
        <begin position="223"/>
        <end position="244"/>
    </location>
</feature>
<keyword evidence="1" id="KW-0812">Transmembrane</keyword>
<feature type="transmembrane region" description="Helical" evidence="1">
    <location>
        <begin position="264"/>
        <end position="284"/>
    </location>
</feature>
<organism evidence="2">
    <name type="scientific">uncultured Pyrinomonadaceae bacterium</name>
    <dbReference type="NCBI Taxonomy" id="2283094"/>
    <lineage>
        <taxon>Bacteria</taxon>
        <taxon>Pseudomonadati</taxon>
        <taxon>Acidobacteriota</taxon>
        <taxon>Blastocatellia</taxon>
        <taxon>Blastocatellales</taxon>
        <taxon>Pyrinomonadaceae</taxon>
        <taxon>environmental samples</taxon>
    </lineage>
</organism>
<feature type="transmembrane region" description="Helical" evidence="1">
    <location>
        <begin position="187"/>
        <end position="211"/>
    </location>
</feature>
<feature type="transmembrane region" description="Helical" evidence="1">
    <location>
        <begin position="54"/>
        <end position="73"/>
    </location>
</feature>
<feature type="transmembrane region" description="Helical" evidence="1">
    <location>
        <begin position="142"/>
        <end position="167"/>
    </location>
</feature>
<dbReference type="PANTHER" id="PTHR37305:SF1">
    <property type="entry name" value="MEMBRANE PROTEIN"/>
    <property type="match status" value="1"/>
</dbReference>
<evidence type="ECO:0008006" key="3">
    <source>
        <dbReference type="Google" id="ProtNLM"/>
    </source>
</evidence>
<proteinExistence type="predicted"/>
<gene>
    <name evidence="2" type="ORF">AVDCRST_MAG74-1087</name>
</gene>
<evidence type="ECO:0000256" key="1">
    <source>
        <dbReference type="SAM" id="Phobius"/>
    </source>
</evidence>